<keyword evidence="7" id="KW-0413">Isomerase</keyword>
<feature type="domain" description="UvrD-like helicase ATP-binding" evidence="12">
    <location>
        <begin position="1"/>
        <end position="287"/>
    </location>
</feature>
<dbReference type="InterPro" id="IPR013986">
    <property type="entry name" value="DExx_box_DNA_helicase_dom_sf"/>
</dbReference>
<dbReference type="Pfam" id="PF13361">
    <property type="entry name" value="UvrD_C"/>
    <property type="match status" value="1"/>
</dbReference>
<dbReference type="Gene3D" id="3.40.50.300">
    <property type="entry name" value="P-loop containing nucleotide triphosphate hydrolases"/>
    <property type="match status" value="2"/>
</dbReference>
<dbReference type="RefSeq" id="WP_200152605.1">
    <property type="nucleotide sequence ID" value="NZ_JAEFBZ010000007.1"/>
</dbReference>
<evidence type="ECO:0000256" key="4">
    <source>
        <dbReference type="ARBA" id="ARBA00022806"/>
    </source>
</evidence>
<sequence>MELTTEQKEAVMTVDGNVSCIASAGSGKTSSFVTRIAYMIRGRNIDPSNILAVTFTKKASEEMKKRLSKMIGKDKAERVPMGTFHSICYRLLKSLDKEFDKMKIAPDWWRFGLINDICKEGNDKNPNGLNLGIKAGELASFISYQKSNGIEVNQPVLINDDVDYVDGVSRDLLQEAYETYERVKEQSRQIDFDDMILYMYKKLKTSESFRQKLSEQYKYIMVDEYQDTAVIIKEIIKMINETNVFVVGDFRQSIYKFINAKVENILNFKDEFDNVKLIELNKNFRSTQTIVEFSNKIIANSPIEKYNEYKPSEAVAEVGEPVHFTAYQDEDTQIDRIADEVERLHEEGTPLKEIAILVRANSQTAIIEDIFAERDIPYEVSKSMSFFDRKEVLDILSYARVAVDETDDASFRRIYNTPNRYLSKKSLEELDGYASEREIALTSAVRFTPQNSDWKFKRNMDALMGIISELRHQSDSNVNAGRVLRNIVNATRYRNHINETTTTASQIDEKLDAVERLCEMGAKFPNIKAFLAHIMTIKEKQKKAKGTDAVQVVTMHSSKGLEWDVVFVPNCNEDLMPHHMNNDIEEERRLFYVACSRPRKKLYVSYYIYDGEMEIQNEGLFITELIGEDKAMEMKKQLFRGNREVHTHYQIN</sequence>
<dbReference type="EMBL" id="JAEFBZ010000007">
    <property type="protein sequence ID" value="MBK1611767.1"/>
    <property type="molecule type" value="Genomic_DNA"/>
</dbReference>
<evidence type="ECO:0000256" key="3">
    <source>
        <dbReference type="ARBA" id="ARBA00022801"/>
    </source>
</evidence>
<evidence type="ECO:0000259" key="13">
    <source>
        <dbReference type="PROSITE" id="PS51217"/>
    </source>
</evidence>
<dbReference type="Pfam" id="PF00580">
    <property type="entry name" value="UvrD-helicase"/>
    <property type="match status" value="1"/>
</dbReference>
<dbReference type="GO" id="GO:0003677">
    <property type="term" value="F:DNA binding"/>
    <property type="evidence" value="ECO:0007669"/>
    <property type="project" value="UniProtKB-KW"/>
</dbReference>
<dbReference type="Gene3D" id="1.10.486.10">
    <property type="entry name" value="PCRA, domain 4"/>
    <property type="match status" value="1"/>
</dbReference>
<dbReference type="PROSITE" id="PS51198">
    <property type="entry name" value="UVRD_HELICASE_ATP_BIND"/>
    <property type="match status" value="1"/>
</dbReference>
<keyword evidence="2 11" id="KW-0547">Nucleotide-binding</keyword>
<protein>
    <recommendedName>
        <fullName evidence="9">DNA 3'-5' helicase</fullName>
        <ecNumber evidence="9">5.6.2.4</ecNumber>
    </recommendedName>
</protein>
<evidence type="ECO:0000256" key="1">
    <source>
        <dbReference type="ARBA" id="ARBA00009922"/>
    </source>
</evidence>
<accession>A0ABD4LM83</accession>
<evidence type="ECO:0000256" key="5">
    <source>
        <dbReference type="ARBA" id="ARBA00022840"/>
    </source>
</evidence>
<dbReference type="AlphaFoldDB" id="A0ABD4LM83"/>
<dbReference type="PANTHER" id="PTHR11070:SF2">
    <property type="entry name" value="ATP-DEPENDENT DNA HELICASE SRS2"/>
    <property type="match status" value="1"/>
</dbReference>
<dbReference type="InterPro" id="IPR014017">
    <property type="entry name" value="DNA_helicase_UvrD-like_C"/>
</dbReference>
<evidence type="ECO:0000259" key="12">
    <source>
        <dbReference type="PROSITE" id="PS51198"/>
    </source>
</evidence>
<evidence type="ECO:0000256" key="6">
    <source>
        <dbReference type="ARBA" id="ARBA00023125"/>
    </source>
</evidence>
<dbReference type="PROSITE" id="PS51217">
    <property type="entry name" value="UVRD_HELICASE_CTER"/>
    <property type="match status" value="1"/>
</dbReference>
<comment type="catalytic activity">
    <reaction evidence="10">
        <text>ATP + H2O = ADP + phosphate + H(+)</text>
        <dbReference type="Rhea" id="RHEA:13065"/>
        <dbReference type="ChEBI" id="CHEBI:15377"/>
        <dbReference type="ChEBI" id="CHEBI:15378"/>
        <dbReference type="ChEBI" id="CHEBI:30616"/>
        <dbReference type="ChEBI" id="CHEBI:43474"/>
        <dbReference type="ChEBI" id="CHEBI:456216"/>
        <dbReference type="EC" id="5.6.2.4"/>
    </reaction>
</comment>
<keyword evidence="5 11" id="KW-0067">ATP-binding</keyword>
<feature type="domain" description="UvrD-like helicase C-terminal" evidence="13">
    <location>
        <begin position="288"/>
        <end position="560"/>
    </location>
</feature>
<evidence type="ECO:0000256" key="9">
    <source>
        <dbReference type="ARBA" id="ARBA00034808"/>
    </source>
</evidence>
<reference evidence="14 15" key="1">
    <citation type="submission" date="2020-12" db="EMBL/GenBank/DDBJ databases">
        <title>Genome assembly for a thermostable protease producing Bacillus cereus MAKP1 strain isolated from chicken gut.</title>
        <authorList>
            <person name="Malaviya A."/>
        </authorList>
    </citation>
    <scope>NUCLEOTIDE SEQUENCE [LARGE SCALE GENOMIC DNA]</scope>
    <source>
        <strain evidence="14 15">MAKP1</strain>
    </source>
</reference>
<dbReference type="InterPro" id="IPR027417">
    <property type="entry name" value="P-loop_NTPase"/>
</dbReference>
<comment type="similarity">
    <text evidence="1">Belongs to the helicase family. UvrD subfamily.</text>
</comment>
<evidence type="ECO:0000256" key="10">
    <source>
        <dbReference type="ARBA" id="ARBA00048988"/>
    </source>
</evidence>
<dbReference type="PANTHER" id="PTHR11070">
    <property type="entry name" value="UVRD / RECB / PCRA DNA HELICASE FAMILY MEMBER"/>
    <property type="match status" value="1"/>
</dbReference>
<evidence type="ECO:0000256" key="11">
    <source>
        <dbReference type="PROSITE-ProRule" id="PRU00560"/>
    </source>
</evidence>
<keyword evidence="4 11" id="KW-0347">Helicase</keyword>
<name>A0ABD4LM83_BACCE</name>
<dbReference type="CDD" id="cd17932">
    <property type="entry name" value="DEXQc_UvrD"/>
    <property type="match status" value="1"/>
</dbReference>
<evidence type="ECO:0000256" key="8">
    <source>
        <dbReference type="ARBA" id="ARBA00034617"/>
    </source>
</evidence>
<organism evidence="14 15">
    <name type="scientific">Bacillus cereus</name>
    <dbReference type="NCBI Taxonomy" id="1396"/>
    <lineage>
        <taxon>Bacteria</taxon>
        <taxon>Bacillati</taxon>
        <taxon>Bacillota</taxon>
        <taxon>Bacilli</taxon>
        <taxon>Bacillales</taxon>
        <taxon>Bacillaceae</taxon>
        <taxon>Bacillus</taxon>
        <taxon>Bacillus cereus group</taxon>
    </lineage>
</organism>
<dbReference type="InterPro" id="IPR014016">
    <property type="entry name" value="UvrD-like_ATP-bd"/>
</dbReference>
<dbReference type="InterPro" id="IPR000212">
    <property type="entry name" value="DNA_helicase_UvrD/REP"/>
</dbReference>
<dbReference type="Proteomes" id="UP000613452">
    <property type="component" value="Unassembled WGS sequence"/>
</dbReference>
<dbReference type="GO" id="GO:0016787">
    <property type="term" value="F:hydrolase activity"/>
    <property type="evidence" value="ECO:0007669"/>
    <property type="project" value="UniProtKB-UniRule"/>
</dbReference>
<evidence type="ECO:0000256" key="2">
    <source>
        <dbReference type="ARBA" id="ARBA00022741"/>
    </source>
</evidence>
<comment type="catalytic activity">
    <reaction evidence="8">
        <text>Couples ATP hydrolysis with the unwinding of duplex DNA by translocating in the 3'-5' direction.</text>
        <dbReference type="EC" id="5.6.2.4"/>
    </reaction>
</comment>
<evidence type="ECO:0000313" key="15">
    <source>
        <dbReference type="Proteomes" id="UP000613452"/>
    </source>
</evidence>
<gene>
    <name evidence="14" type="ORF">JCR31_28405</name>
</gene>
<dbReference type="GO" id="GO:0005524">
    <property type="term" value="F:ATP binding"/>
    <property type="evidence" value="ECO:0007669"/>
    <property type="project" value="UniProtKB-UniRule"/>
</dbReference>
<proteinExistence type="inferred from homology"/>
<evidence type="ECO:0000256" key="7">
    <source>
        <dbReference type="ARBA" id="ARBA00023235"/>
    </source>
</evidence>
<dbReference type="EC" id="5.6.2.4" evidence="9"/>
<dbReference type="SUPFAM" id="SSF52540">
    <property type="entry name" value="P-loop containing nucleoside triphosphate hydrolases"/>
    <property type="match status" value="1"/>
</dbReference>
<evidence type="ECO:0000313" key="14">
    <source>
        <dbReference type="EMBL" id="MBK1611767.1"/>
    </source>
</evidence>
<dbReference type="Gene3D" id="1.10.10.160">
    <property type="match status" value="1"/>
</dbReference>
<dbReference type="GO" id="GO:0043138">
    <property type="term" value="F:3'-5' DNA helicase activity"/>
    <property type="evidence" value="ECO:0007669"/>
    <property type="project" value="UniProtKB-EC"/>
</dbReference>
<feature type="binding site" evidence="11">
    <location>
        <begin position="22"/>
        <end position="29"/>
    </location>
    <ligand>
        <name>ATP</name>
        <dbReference type="ChEBI" id="CHEBI:30616"/>
    </ligand>
</feature>
<keyword evidence="6" id="KW-0238">DNA-binding</keyword>
<keyword evidence="3 11" id="KW-0378">Hydrolase</keyword>
<comment type="caution">
    <text evidence="14">The sequence shown here is derived from an EMBL/GenBank/DDBJ whole genome shotgun (WGS) entry which is preliminary data.</text>
</comment>